<protein>
    <submittedName>
        <fullName evidence="2">Uncharacterized protein</fullName>
    </submittedName>
</protein>
<evidence type="ECO:0000313" key="3">
    <source>
        <dbReference type="Proteomes" id="UP000297318"/>
    </source>
</evidence>
<organism evidence="2 3">
    <name type="scientific">Serinibacter arcticus</name>
    <dbReference type="NCBI Taxonomy" id="1655435"/>
    <lineage>
        <taxon>Bacteria</taxon>
        <taxon>Bacillati</taxon>
        <taxon>Actinomycetota</taxon>
        <taxon>Actinomycetes</taxon>
        <taxon>Micrococcales</taxon>
        <taxon>Beutenbergiaceae</taxon>
        <taxon>Serinibacter</taxon>
    </lineage>
</organism>
<dbReference type="AlphaFoldDB" id="A0A4Z1E3P7"/>
<dbReference type="Proteomes" id="UP000297318">
    <property type="component" value="Unassembled WGS sequence"/>
</dbReference>
<evidence type="ECO:0000256" key="1">
    <source>
        <dbReference type="SAM" id="MobiDB-lite"/>
    </source>
</evidence>
<keyword evidence="3" id="KW-1185">Reference proteome</keyword>
<accession>A0A4Z1E3P7</accession>
<evidence type="ECO:0000313" key="2">
    <source>
        <dbReference type="EMBL" id="TGO06634.1"/>
    </source>
</evidence>
<feature type="region of interest" description="Disordered" evidence="1">
    <location>
        <begin position="31"/>
        <end position="57"/>
    </location>
</feature>
<dbReference type="EMBL" id="RHPJ01000001">
    <property type="protein sequence ID" value="TGO06634.1"/>
    <property type="molecule type" value="Genomic_DNA"/>
</dbReference>
<sequence>MVPGVEGPLVVGSVVVGTGVVVPGAVVPGAGAAHSSPVSREAASPLVVTADAPTSRG</sequence>
<comment type="caution">
    <text evidence="2">The sequence shown here is derived from an EMBL/GenBank/DDBJ whole genome shotgun (WGS) entry which is preliminary data.</text>
</comment>
<name>A0A4Z1E3P7_9MICO</name>
<gene>
    <name evidence="2" type="ORF">SERN_0826</name>
</gene>
<proteinExistence type="predicted"/>
<reference evidence="2 3" key="1">
    <citation type="submission" date="2018-11" db="EMBL/GenBank/DDBJ databases">
        <title>Complete genome sequencing of the Actinobacteria Serinibacter sp. K3-2.</title>
        <authorList>
            <person name="Rakitin A.L."/>
            <person name="Beletsky A.V."/>
            <person name="Mardanov A.V."/>
            <person name="Ravin N.V."/>
            <person name="Gromova A.S."/>
            <person name="Filippova S.N."/>
            <person name="Gal'Chenko V.F."/>
        </authorList>
    </citation>
    <scope>NUCLEOTIDE SEQUENCE [LARGE SCALE GENOMIC DNA]</scope>
    <source>
        <strain evidence="2 3">K3-2</strain>
    </source>
</reference>